<dbReference type="EMBL" id="MEWR01000018">
    <property type="protein sequence ID" value="OGC81824.1"/>
    <property type="molecule type" value="Genomic_DNA"/>
</dbReference>
<dbReference type="PANTHER" id="PTHR43861">
    <property type="entry name" value="TRANS-ACONITATE 2-METHYLTRANSFERASE-RELATED"/>
    <property type="match status" value="1"/>
</dbReference>
<dbReference type="STRING" id="1817814.A2V81_01825"/>
<dbReference type="InterPro" id="IPR029063">
    <property type="entry name" value="SAM-dependent_MTases_sf"/>
</dbReference>
<dbReference type="Gene3D" id="3.40.50.150">
    <property type="entry name" value="Vaccinia Virus protein VP39"/>
    <property type="match status" value="1"/>
</dbReference>
<comment type="caution">
    <text evidence="2">The sequence shown here is derived from an EMBL/GenBank/DDBJ whole genome shotgun (WGS) entry which is preliminary data.</text>
</comment>
<dbReference type="Pfam" id="PF08242">
    <property type="entry name" value="Methyltransf_12"/>
    <property type="match status" value="1"/>
</dbReference>
<protein>
    <recommendedName>
        <fullName evidence="1">Methyltransferase type 12 domain-containing protein</fullName>
    </recommendedName>
</protein>
<dbReference type="Proteomes" id="UP000177614">
    <property type="component" value="Unassembled WGS sequence"/>
</dbReference>
<dbReference type="PANTHER" id="PTHR43861:SF1">
    <property type="entry name" value="TRANS-ACONITATE 2-METHYLTRANSFERASE"/>
    <property type="match status" value="1"/>
</dbReference>
<dbReference type="AlphaFoldDB" id="A0A1F4XJQ4"/>
<evidence type="ECO:0000259" key="1">
    <source>
        <dbReference type="Pfam" id="PF08242"/>
    </source>
</evidence>
<reference evidence="2 3" key="1">
    <citation type="journal article" date="2016" name="Nat. Commun.">
        <title>Thousands of microbial genomes shed light on interconnected biogeochemical processes in an aquifer system.</title>
        <authorList>
            <person name="Anantharaman K."/>
            <person name="Brown C.T."/>
            <person name="Hug L.A."/>
            <person name="Sharon I."/>
            <person name="Castelle C.J."/>
            <person name="Probst A.J."/>
            <person name="Thomas B.C."/>
            <person name="Singh A."/>
            <person name="Wilkins M.J."/>
            <person name="Karaoz U."/>
            <person name="Brodie E.L."/>
            <person name="Williams K.H."/>
            <person name="Hubbard S.S."/>
            <person name="Banfield J.F."/>
        </authorList>
    </citation>
    <scope>NUCLEOTIDE SEQUENCE [LARGE SCALE GENOMIC DNA]</scope>
</reference>
<sequence length="182" mass="21192">MNRKNVQNLYALGHAQWYDPFKKVWNRLVSTKAEKELAAFLEKNVNNNTSILELGCGTALNLEKVFALDSNFKKYLGLDFSTDMLEIAKNKFVNLPHVKFQQKDITNLNDIGEKFDIIICTWVLSHLQSPSQIVNQMQKLISPRGKAFLIFFSRPKWFINVWLYPLAKYLFKAKPLSRYRSA</sequence>
<dbReference type="CDD" id="cd02440">
    <property type="entry name" value="AdoMet_MTases"/>
    <property type="match status" value="1"/>
</dbReference>
<evidence type="ECO:0000313" key="2">
    <source>
        <dbReference type="EMBL" id="OGC81824.1"/>
    </source>
</evidence>
<dbReference type="InterPro" id="IPR013217">
    <property type="entry name" value="Methyltransf_12"/>
</dbReference>
<proteinExistence type="predicted"/>
<name>A0A1F4XJQ4_9BACT</name>
<organism evidence="2 3">
    <name type="scientific">Candidatus Abawacabacteria bacterium RBG_16_42_10</name>
    <dbReference type="NCBI Taxonomy" id="1817814"/>
    <lineage>
        <taxon>Bacteria</taxon>
        <taxon>Candidatus Abawacaibacteriota</taxon>
    </lineage>
</organism>
<gene>
    <name evidence="2" type="ORF">A2V81_01825</name>
</gene>
<evidence type="ECO:0000313" key="3">
    <source>
        <dbReference type="Proteomes" id="UP000177614"/>
    </source>
</evidence>
<feature type="domain" description="Methyltransferase type 12" evidence="1">
    <location>
        <begin position="52"/>
        <end position="146"/>
    </location>
</feature>
<dbReference type="SUPFAM" id="SSF53335">
    <property type="entry name" value="S-adenosyl-L-methionine-dependent methyltransferases"/>
    <property type="match status" value="1"/>
</dbReference>
<accession>A0A1F4XJQ4</accession>